<protein>
    <recommendedName>
        <fullName evidence="4">DUF4124 domain-containing protein</fullName>
    </recommendedName>
</protein>
<feature type="signal peptide" evidence="1">
    <location>
        <begin position="1"/>
        <end position="17"/>
    </location>
</feature>
<evidence type="ECO:0000313" key="3">
    <source>
        <dbReference type="Proteomes" id="UP000220246"/>
    </source>
</evidence>
<reference evidence="3" key="1">
    <citation type="submission" date="2017-09" db="EMBL/GenBank/DDBJ databases">
        <title>FDA dAtabase for Regulatory Grade micrObial Sequences (FDA-ARGOS): Supporting development and validation of Infectious Disease Dx tests.</title>
        <authorList>
            <person name="Minogue T."/>
            <person name="Wolcott M."/>
            <person name="Wasieloski L."/>
            <person name="Aguilar W."/>
            <person name="Moore D."/>
            <person name="Tallon L."/>
            <person name="Sadzewicz L."/>
            <person name="Ott S."/>
            <person name="Zhao X."/>
            <person name="Nagaraj S."/>
            <person name="Vavikolanu K."/>
            <person name="Aluvathingal J."/>
            <person name="Nadendla S."/>
            <person name="Sichtig H."/>
        </authorList>
    </citation>
    <scope>NUCLEOTIDE SEQUENCE [LARGE SCALE GENOMIC DNA]</scope>
    <source>
        <strain evidence="3">FDAARGOS_394</strain>
    </source>
</reference>
<organism evidence="2 3">
    <name type="scientific">Comamonas terrigena</name>
    <dbReference type="NCBI Taxonomy" id="32013"/>
    <lineage>
        <taxon>Bacteria</taxon>
        <taxon>Pseudomonadati</taxon>
        <taxon>Pseudomonadota</taxon>
        <taxon>Betaproteobacteria</taxon>
        <taxon>Burkholderiales</taxon>
        <taxon>Comamonadaceae</taxon>
        <taxon>Comamonas</taxon>
    </lineage>
</organism>
<feature type="chain" id="PRO_5013015547" description="DUF4124 domain-containing protein" evidence="1">
    <location>
        <begin position="18"/>
        <end position="70"/>
    </location>
</feature>
<proteinExistence type="predicted"/>
<sequence length="70" mass="7516">MALPVLGALLWAAATQAAPAPWYWWVSKLDGKRVCAQHMPASGWERAEGPFTQAGCQTQQPRALLGGPGR</sequence>
<evidence type="ECO:0008006" key="4">
    <source>
        <dbReference type="Google" id="ProtNLM"/>
    </source>
</evidence>
<keyword evidence="1" id="KW-0732">Signal</keyword>
<comment type="caution">
    <text evidence="2">The sequence shown here is derived from an EMBL/GenBank/DDBJ whole genome shotgun (WGS) entry which is preliminary data.</text>
</comment>
<dbReference type="OrthoDB" id="6089671at2"/>
<accession>A0A2A7V0F7</accession>
<evidence type="ECO:0000313" key="2">
    <source>
        <dbReference type="EMBL" id="PEH90916.1"/>
    </source>
</evidence>
<evidence type="ECO:0000256" key="1">
    <source>
        <dbReference type="SAM" id="SignalP"/>
    </source>
</evidence>
<dbReference type="Proteomes" id="UP000220246">
    <property type="component" value="Unassembled WGS sequence"/>
</dbReference>
<dbReference type="EMBL" id="PDEA01000001">
    <property type="protein sequence ID" value="PEH90916.1"/>
    <property type="molecule type" value="Genomic_DNA"/>
</dbReference>
<keyword evidence="3" id="KW-1185">Reference proteome</keyword>
<gene>
    <name evidence="2" type="ORF">CRM82_06750</name>
</gene>
<dbReference type="STRING" id="1219032.GCA_001515545_03472"/>
<name>A0A2A7V0F7_COMTR</name>
<dbReference type="AlphaFoldDB" id="A0A2A7V0F7"/>